<dbReference type="OrthoDB" id="10552685at2759"/>
<comment type="caution">
    <text evidence="1">The sequence shown here is derived from an EMBL/GenBank/DDBJ whole genome shotgun (WGS) entry which is preliminary data.</text>
</comment>
<proteinExistence type="predicted"/>
<reference evidence="1" key="1">
    <citation type="thesis" date="2020" institute="ProQuest LLC" country="789 East Eisenhower Parkway, Ann Arbor, MI, USA">
        <title>Comparative Genomics and Chromosome Evolution.</title>
        <authorList>
            <person name="Mudd A.B."/>
        </authorList>
    </citation>
    <scope>NUCLEOTIDE SEQUENCE</scope>
    <source>
        <strain evidence="1">HN-11 Male</strain>
        <tissue evidence="1">Kidney and liver</tissue>
    </source>
</reference>
<keyword evidence="2" id="KW-1185">Reference proteome</keyword>
<dbReference type="EMBL" id="WNTK01004089">
    <property type="protein sequence ID" value="KAG9464656.1"/>
    <property type="molecule type" value="Genomic_DNA"/>
</dbReference>
<sequence length="85" mass="9984">MMWRCPKLQRYWTEVCSLIHAVYEIQLEFTPLVCILGYVNDVPLEENEKLAVARILYLARKLIAQHWLDEALPALAELRKKSLKS</sequence>
<name>A0A8J6BCG5_ELECQ</name>
<accession>A0A8J6BCG5</accession>
<organism evidence="1 2">
    <name type="scientific">Eleutherodactylus coqui</name>
    <name type="common">Puerto Rican coqui</name>
    <dbReference type="NCBI Taxonomy" id="57060"/>
    <lineage>
        <taxon>Eukaryota</taxon>
        <taxon>Metazoa</taxon>
        <taxon>Chordata</taxon>
        <taxon>Craniata</taxon>
        <taxon>Vertebrata</taxon>
        <taxon>Euteleostomi</taxon>
        <taxon>Amphibia</taxon>
        <taxon>Batrachia</taxon>
        <taxon>Anura</taxon>
        <taxon>Neobatrachia</taxon>
        <taxon>Hyloidea</taxon>
        <taxon>Eleutherodactylidae</taxon>
        <taxon>Eleutherodactylinae</taxon>
        <taxon>Eleutherodactylus</taxon>
        <taxon>Eleutherodactylus</taxon>
    </lineage>
</organism>
<dbReference type="AlphaFoldDB" id="A0A8J6BCG5"/>
<gene>
    <name evidence="1" type="ORF">GDO78_019581</name>
</gene>
<protein>
    <submittedName>
        <fullName evidence="1">Uncharacterized protein</fullName>
    </submittedName>
</protein>
<evidence type="ECO:0000313" key="2">
    <source>
        <dbReference type="Proteomes" id="UP000770717"/>
    </source>
</evidence>
<dbReference type="Proteomes" id="UP000770717">
    <property type="component" value="Unassembled WGS sequence"/>
</dbReference>
<evidence type="ECO:0000313" key="1">
    <source>
        <dbReference type="EMBL" id="KAG9464656.1"/>
    </source>
</evidence>